<sequence length="264" mass="31633">MKKLVLVFALLMGVTSFYNTAEAQNISININIGRQPAWGPVGYDYAGYYYFPDIDIYYDVNVGLFYFLDRGRWVSAHYLPYAYRNYDLYRLYKVVLNVNQPWRYHHNHYRDYARYRGHKSVLVIRDSREARYRDSRNNRVVWYSDKKYDNRRDYNNHNNRYYSNDKKTNDRQNRNDNYRSDNRRDNSKNSGSSKNYNSGRDNNKSNNNYSSRQDRSRSDKNNSSPAKSNRDNSKNERVKQDNSSSRSNSNYRLASNSERGGRTR</sequence>
<feature type="chain" id="PRO_5032979789" evidence="2">
    <location>
        <begin position="24"/>
        <end position="264"/>
    </location>
</feature>
<protein>
    <submittedName>
        <fullName evidence="3">Uncharacterized protein</fullName>
    </submittedName>
</protein>
<reference evidence="3 4" key="1">
    <citation type="submission" date="2020-08" db="EMBL/GenBank/DDBJ databases">
        <title>Genomic Encyclopedia of Type Strains, Phase IV (KMG-IV): sequencing the most valuable type-strain genomes for metagenomic binning, comparative biology and taxonomic classification.</title>
        <authorList>
            <person name="Goeker M."/>
        </authorList>
    </citation>
    <scope>NUCLEOTIDE SEQUENCE [LARGE SCALE GENOMIC DNA]</scope>
    <source>
        <strain evidence="3 4">DSM 104969</strain>
    </source>
</reference>
<dbReference type="EMBL" id="JACIEP010000006">
    <property type="protein sequence ID" value="MBB4036069.1"/>
    <property type="molecule type" value="Genomic_DNA"/>
</dbReference>
<gene>
    <name evidence="3" type="ORF">GGR21_001970</name>
</gene>
<evidence type="ECO:0000313" key="3">
    <source>
        <dbReference type="EMBL" id="MBB4036069.1"/>
    </source>
</evidence>
<keyword evidence="4" id="KW-1185">Reference proteome</keyword>
<feature type="signal peptide" evidence="2">
    <location>
        <begin position="1"/>
        <end position="23"/>
    </location>
</feature>
<evidence type="ECO:0000256" key="1">
    <source>
        <dbReference type="SAM" id="MobiDB-lite"/>
    </source>
</evidence>
<feature type="region of interest" description="Disordered" evidence="1">
    <location>
        <begin position="149"/>
        <end position="264"/>
    </location>
</feature>
<keyword evidence="2" id="KW-0732">Signal</keyword>
<dbReference type="AlphaFoldDB" id="A0A840CN06"/>
<accession>A0A840CN06</accession>
<feature type="compositionally biased region" description="Basic and acidic residues" evidence="1">
    <location>
        <begin position="228"/>
        <end position="240"/>
    </location>
</feature>
<proteinExistence type="predicted"/>
<feature type="compositionally biased region" description="Low complexity" evidence="1">
    <location>
        <begin position="188"/>
        <end position="211"/>
    </location>
</feature>
<dbReference type="RefSeq" id="WP_183306984.1">
    <property type="nucleotide sequence ID" value="NZ_JACIEP010000006.1"/>
</dbReference>
<feature type="compositionally biased region" description="Basic and acidic residues" evidence="1">
    <location>
        <begin position="163"/>
        <end position="187"/>
    </location>
</feature>
<name>A0A840CN06_9BACT</name>
<evidence type="ECO:0000313" key="4">
    <source>
        <dbReference type="Proteomes" id="UP000555103"/>
    </source>
</evidence>
<dbReference type="Proteomes" id="UP000555103">
    <property type="component" value="Unassembled WGS sequence"/>
</dbReference>
<comment type="caution">
    <text evidence="3">The sequence shown here is derived from an EMBL/GenBank/DDBJ whole genome shotgun (WGS) entry which is preliminary data.</text>
</comment>
<evidence type="ECO:0000256" key="2">
    <source>
        <dbReference type="SAM" id="SignalP"/>
    </source>
</evidence>
<feature type="compositionally biased region" description="Low complexity" evidence="1">
    <location>
        <begin position="242"/>
        <end position="257"/>
    </location>
</feature>
<organism evidence="3 4">
    <name type="scientific">Dysgonomonas hofstadii</name>
    <dbReference type="NCBI Taxonomy" id="637886"/>
    <lineage>
        <taxon>Bacteria</taxon>
        <taxon>Pseudomonadati</taxon>
        <taxon>Bacteroidota</taxon>
        <taxon>Bacteroidia</taxon>
        <taxon>Bacteroidales</taxon>
        <taxon>Dysgonomonadaceae</taxon>
        <taxon>Dysgonomonas</taxon>
    </lineage>
</organism>